<reference evidence="2" key="1">
    <citation type="journal article" date="2021" name="J. Hered.">
        <title>Genome Assembly of Salicaceae Populus deltoides (Eastern Cottonwood) I-69 Based on Nanopore Sequencing and Hi-C Technologies.</title>
        <authorList>
            <person name="Bai S."/>
            <person name="Wu H."/>
            <person name="Zhang J."/>
            <person name="Pan Z."/>
            <person name="Zhao W."/>
            <person name="Li Z."/>
            <person name="Tong C."/>
        </authorList>
    </citation>
    <scope>NUCLEOTIDE SEQUENCE</scope>
    <source>
        <tissue evidence="2">Leaf</tissue>
    </source>
</reference>
<dbReference type="Gene3D" id="1.10.510.10">
    <property type="entry name" value="Transferase(Phosphotransferase) domain 1"/>
    <property type="match status" value="1"/>
</dbReference>
<feature type="non-terminal residue" evidence="2">
    <location>
        <position position="1"/>
    </location>
</feature>
<accession>A0A8T2ZDL2</accession>
<dbReference type="PROSITE" id="PS50011">
    <property type="entry name" value="PROTEIN_KINASE_DOM"/>
    <property type="match status" value="1"/>
</dbReference>
<dbReference type="AlphaFoldDB" id="A0A8T2ZDL2"/>
<dbReference type="EMBL" id="JACEGQ020000002">
    <property type="protein sequence ID" value="KAH8515458.1"/>
    <property type="molecule type" value="Genomic_DNA"/>
</dbReference>
<keyword evidence="3" id="KW-1185">Reference proteome</keyword>
<organism evidence="2 3">
    <name type="scientific">Populus deltoides</name>
    <name type="common">Eastern poplar</name>
    <name type="synonym">Eastern cottonwood</name>
    <dbReference type="NCBI Taxonomy" id="3696"/>
    <lineage>
        <taxon>Eukaryota</taxon>
        <taxon>Viridiplantae</taxon>
        <taxon>Streptophyta</taxon>
        <taxon>Embryophyta</taxon>
        <taxon>Tracheophyta</taxon>
        <taxon>Spermatophyta</taxon>
        <taxon>Magnoliopsida</taxon>
        <taxon>eudicotyledons</taxon>
        <taxon>Gunneridae</taxon>
        <taxon>Pentapetalae</taxon>
        <taxon>rosids</taxon>
        <taxon>fabids</taxon>
        <taxon>Malpighiales</taxon>
        <taxon>Salicaceae</taxon>
        <taxon>Saliceae</taxon>
        <taxon>Populus</taxon>
    </lineage>
</organism>
<feature type="domain" description="Protein kinase" evidence="1">
    <location>
        <begin position="1"/>
        <end position="86"/>
    </location>
</feature>
<evidence type="ECO:0000313" key="3">
    <source>
        <dbReference type="Proteomes" id="UP000807159"/>
    </source>
</evidence>
<dbReference type="PANTHER" id="PTHR44329">
    <property type="entry name" value="SERINE/THREONINE-PROTEIN KINASE TNNI3K-RELATED"/>
    <property type="match status" value="1"/>
</dbReference>
<dbReference type="InterPro" id="IPR000719">
    <property type="entry name" value="Prot_kinase_dom"/>
</dbReference>
<dbReference type="PANTHER" id="PTHR44329:SF271">
    <property type="entry name" value="ATMRK1"/>
    <property type="match status" value="1"/>
</dbReference>
<sequence>VLDGKPYNRKCDVYSFGICLWEIYCCDMPYPDLSFAEVSSAVVRQHLRPEIPRCCPSSLASVMRKCWDANPEKRPEMDELVVHNTFHLPPVLDAHKIILVVCPSGVYSEGGNHLVAEGINASGKLLMWKFSSAATGRADKQPKRPFYV</sequence>
<gene>
    <name evidence="2" type="ORF">H0E87_004069</name>
</gene>
<evidence type="ECO:0000259" key="1">
    <source>
        <dbReference type="PROSITE" id="PS50011"/>
    </source>
</evidence>
<dbReference type="Proteomes" id="UP000807159">
    <property type="component" value="Chromosome 2"/>
</dbReference>
<comment type="caution">
    <text evidence="2">The sequence shown here is derived from an EMBL/GenBank/DDBJ whole genome shotgun (WGS) entry which is preliminary data.</text>
</comment>
<evidence type="ECO:0000313" key="2">
    <source>
        <dbReference type="EMBL" id="KAH8515458.1"/>
    </source>
</evidence>
<dbReference type="GO" id="GO:0004674">
    <property type="term" value="F:protein serine/threonine kinase activity"/>
    <property type="evidence" value="ECO:0007669"/>
    <property type="project" value="TreeGrafter"/>
</dbReference>
<dbReference type="GO" id="GO:0005886">
    <property type="term" value="C:plasma membrane"/>
    <property type="evidence" value="ECO:0007669"/>
    <property type="project" value="TreeGrafter"/>
</dbReference>
<protein>
    <recommendedName>
        <fullName evidence="1">Protein kinase domain-containing protein</fullName>
    </recommendedName>
</protein>
<proteinExistence type="predicted"/>
<dbReference type="Pfam" id="PF07714">
    <property type="entry name" value="PK_Tyr_Ser-Thr"/>
    <property type="match status" value="1"/>
</dbReference>
<dbReference type="GO" id="GO:0005524">
    <property type="term" value="F:ATP binding"/>
    <property type="evidence" value="ECO:0007669"/>
    <property type="project" value="InterPro"/>
</dbReference>
<dbReference type="InterPro" id="IPR011009">
    <property type="entry name" value="Kinase-like_dom_sf"/>
</dbReference>
<dbReference type="InterPro" id="IPR001245">
    <property type="entry name" value="Ser-Thr/Tyr_kinase_cat_dom"/>
</dbReference>
<name>A0A8T2ZDL2_POPDE</name>
<dbReference type="InterPro" id="IPR051681">
    <property type="entry name" value="Ser/Thr_Kinases-Pseudokinases"/>
</dbReference>
<dbReference type="SUPFAM" id="SSF56112">
    <property type="entry name" value="Protein kinase-like (PK-like)"/>
    <property type="match status" value="1"/>
</dbReference>